<evidence type="ECO:0000256" key="3">
    <source>
        <dbReference type="ARBA" id="ARBA00022490"/>
    </source>
</evidence>
<dbReference type="Pfam" id="PF23559">
    <property type="entry name" value="WHD_DRP"/>
    <property type="match status" value="1"/>
</dbReference>
<dbReference type="Gene3D" id="1.10.8.430">
    <property type="entry name" value="Helical domain of apoptotic protease-activating factors"/>
    <property type="match status" value="1"/>
</dbReference>
<evidence type="ECO:0000256" key="8">
    <source>
        <dbReference type="ARBA" id="ARBA00022840"/>
    </source>
</evidence>
<evidence type="ECO:0000256" key="7">
    <source>
        <dbReference type="ARBA" id="ARBA00022821"/>
    </source>
</evidence>
<dbReference type="Proteomes" id="UP000594638">
    <property type="component" value="Unassembled WGS sequence"/>
</dbReference>
<dbReference type="GO" id="GO:0043531">
    <property type="term" value="F:ADP binding"/>
    <property type="evidence" value="ECO:0007669"/>
    <property type="project" value="InterPro"/>
</dbReference>
<sequence length="637" mass="73814">MNFSYLSCLVTSTDLLSHLQDLKLDGGETIVNFQWLGPHFLTFLKYAKELYCKRLLFLQHYFSRRFIDLLKCLDDAASNCILYGETEHYRNFLETILSFMPCIKELFTLQNILKLTGRSEPHYRLQASFINFLFDTIGELLNCETYSSVLVSNQVKVLWKELKFLLTFFIDTMKRSYLKREQVKISEFRYEFKKEEQRIEQMYKGNLFTEIAHVFDTVGVFLHKFFFTTDHVTTIKMDEPISLLLKSIASVQKEIKNHCIEVSIKLNCGIGSLQIAESQSEVSSSQHKNIPMVEEMIVGFEDMTTQIAREILGGKRHCQIISIVGMGGLGKTSLAKKVYNDSNVRNYFDMLSWCVVSQTYRKSKLLIDILSSGTNLNREGLSKMEDEELAERLYKNLKGRRYLVVIDDLWDKEAWDDLKRLFPEDENGSRVLFTSRQKNVALEISQVILEPPFMSPGESWNLLEKNLFKNDRCPQELQDIGKQIARNCHGLPLSIVTIAGVLSKMEKKEWQHVAKSLSSYISQKADDYLPTLKLSYMHLPNHLKPCFLYLSAFQEDEEISVKKLLLLWIAEGFIGKKEHKSSEDVAEEYLVELIDRSLLQVATRRSNNGVKACTLHDLVLDMCSKMAVENERFLFQQ</sequence>
<dbReference type="InterPro" id="IPR058922">
    <property type="entry name" value="WHD_DRP"/>
</dbReference>
<evidence type="ECO:0000256" key="6">
    <source>
        <dbReference type="ARBA" id="ARBA00022741"/>
    </source>
</evidence>
<dbReference type="GO" id="GO:0005737">
    <property type="term" value="C:cytoplasm"/>
    <property type="evidence" value="ECO:0007669"/>
    <property type="project" value="UniProtKB-SubCell"/>
</dbReference>
<keyword evidence="3" id="KW-0963">Cytoplasm</keyword>
<keyword evidence="6" id="KW-0547">Nucleotide-binding</keyword>
<keyword evidence="12" id="KW-1185">Reference proteome</keyword>
<evidence type="ECO:0000313" key="12">
    <source>
        <dbReference type="Proteomes" id="UP000594638"/>
    </source>
</evidence>
<dbReference type="GO" id="GO:0051607">
    <property type="term" value="P:defense response to virus"/>
    <property type="evidence" value="ECO:0007669"/>
    <property type="project" value="UniProtKB-ARBA"/>
</dbReference>
<feature type="domain" description="Disease resistance protein winged helix" evidence="10">
    <location>
        <begin position="553"/>
        <end position="622"/>
    </location>
</feature>
<keyword evidence="7" id="KW-0611">Plant defense</keyword>
<dbReference type="PANTHER" id="PTHR23155:SF1152">
    <property type="entry name" value="AAA+ ATPASE DOMAIN-CONTAINING PROTEIN"/>
    <property type="match status" value="1"/>
</dbReference>
<protein>
    <submittedName>
        <fullName evidence="11">Late blight resistance homolog R1A-10</fullName>
    </submittedName>
</protein>
<dbReference type="Gramene" id="OE9A057321T1">
    <property type="protein sequence ID" value="OE9A057321C1"/>
    <property type="gene ID" value="OE9A057321"/>
</dbReference>
<dbReference type="Gene3D" id="1.10.10.10">
    <property type="entry name" value="Winged helix-like DNA-binding domain superfamily/Winged helix DNA-binding domain"/>
    <property type="match status" value="1"/>
</dbReference>
<dbReference type="InterPro" id="IPR042197">
    <property type="entry name" value="Apaf_helical"/>
</dbReference>
<proteinExistence type="inferred from homology"/>
<gene>
    <name evidence="11" type="ORF">OLEA9_A057321</name>
</gene>
<dbReference type="InterPro" id="IPR027417">
    <property type="entry name" value="P-loop_NTPase"/>
</dbReference>
<dbReference type="Gene3D" id="3.40.50.300">
    <property type="entry name" value="P-loop containing nucleotide triphosphate hydrolases"/>
    <property type="match status" value="1"/>
</dbReference>
<keyword evidence="8" id="KW-0067">ATP-binding</keyword>
<dbReference type="PRINTS" id="PR00364">
    <property type="entry name" value="DISEASERSIST"/>
</dbReference>
<keyword evidence="4" id="KW-0433">Leucine-rich repeat</keyword>
<accession>A0A8S0UHQ0</accession>
<reference evidence="11 12" key="1">
    <citation type="submission" date="2019-12" db="EMBL/GenBank/DDBJ databases">
        <authorList>
            <person name="Alioto T."/>
            <person name="Alioto T."/>
            <person name="Gomez Garrido J."/>
        </authorList>
    </citation>
    <scope>NUCLEOTIDE SEQUENCE [LARGE SCALE GENOMIC DNA]</scope>
</reference>
<dbReference type="OrthoDB" id="1577640at2759"/>
<dbReference type="PANTHER" id="PTHR23155">
    <property type="entry name" value="DISEASE RESISTANCE PROTEIN RP"/>
    <property type="match status" value="1"/>
</dbReference>
<evidence type="ECO:0000256" key="5">
    <source>
        <dbReference type="ARBA" id="ARBA00022737"/>
    </source>
</evidence>
<dbReference type="FunFam" id="1.10.10.10:FF:000322">
    <property type="entry name" value="Probable disease resistance protein At1g63360"/>
    <property type="match status" value="1"/>
</dbReference>
<evidence type="ECO:0000256" key="1">
    <source>
        <dbReference type="ARBA" id="ARBA00004496"/>
    </source>
</evidence>
<dbReference type="GO" id="GO:0098542">
    <property type="term" value="P:defense response to other organism"/>
    <property type="evidence" value="ECO:0007669"/>
    <property type="project" value="TreeGrafter"/>
</dbReference>
<feature type="domain" description="NB-ARC" evidence="9">
    <location>
        <begin position="301"/>
        <end position="471"/>
    </location>
</feature>
<dbReference type="AlphaFoldDB" id="A0A8S0UHQ0"/>
<dbReference type="Pfam" id="PF00931">
    <property type="entry name" value="NB-ARC"/>
    <property type="match status" value="1"/>
</dbReference>
<dbReference type="InterPro" id="IPR036388">
    <property type="entry name" value="WH-like_DNA-bd_sf"/>
</dbReference>
<name>A0A8S0UHQ0_OLEEU</name>
<comment type="similarity">
    <text evidence="2">Belongs to the disease resistance NB-LRR family.</text>
</comment>
<keyword evidence="5" id="KW-0677">Repeat</keyword>
<dbReference type="EMBL" id="CACTIH010007699">
    <property type="protein sequence ID" value="CAA3017379.1"/>
    <property type="molecule type" value="Genomic_DNA"/>
</dbReference>
<evidence type="ECO:0000259" key="9">
    <source>
        <dbReference type="Pfam" id="PF00931"/>
    </source>
</evidence>
<dbReference type="InterPro" id="IPR044974">
    <property type="entry name" value="Disease_R_plants"/>
</dbReference>
<comment type="subcellular location">
    <subcellularLocation>
        <location evidence="1">Cytoplasm</location>
    </subcellularLocation>
</comment>
<dbReference type="SUPFAM" id="SSF52540">
    <property type="entry name" value="P-loop containing nucleoside triphosphate hydrolases"/>
    <property type="match status" value="1"/>
</dbReference>
<comment type="caution">
    <text evidence="11">The sequence shown here is derived from an EMBL/GenBank/DDBJ whole genome shotgun (WGS) entry which is preliminary data.</text>
</comment>
<evidence type="ECO:0000256" key="2">
    <source>
        <dbReference type="ARBA" id="ARBA00008894"/>
    </source>
</evidence>
<organism evidence="11 12">
    <name type="scientific">Olea europaea subsp. europaea</name>
    <dbReference type="NCBI Taxonomy" id="158383"/>
    <lineage>
        <taxon>Eukaryota</taxon>
        <taxon>Viridiplantae</taxon>
        <taxon>Streptophyta</taxon>
        <taxon>Embryophyta</taxon>
        <taxon>Tracheophyta</taxon>
        <taxon>Spermatophyta</taxon>
        <taxon>Magnoliopsida</taxon>
        <taxon>eudicotyledons</taxon>
        <taxon>Gunneridae</taxon>
        <taxon>Pentapetalae</taxon>
        <taxon>asterids</taxon>
        <taxon>lamiids</taxon>
        <taxon>Lamiales</taxon>
        <taxon>Oleaceae</taxon>
        <taxon>Oleeae</taxon>
        <taxon>Olea</taxon>
    </lineage>
</organism>
<dbReference type="InterPro" id="IPR002182">
    <property type="entry name" value="NB-ARC"/>
</dbReference>
<dbReference type="GO" id="GO:0005524">
    <property type="term" value="F:ATP binding"/>
    <property type="evidence" value="ECO:0007669"/>
    <property type="project" value="UniProtKB-KW"/>
</dbReference>
<evidence type="ECO:0000313" key="11">
    <source>
        <dbReference type="EMBL" id="CAA3017379.1"/>
    </source>
</evidence>
<dbReference type="FunFam" id="3.40.50.300:FF:001091">
    <property type="entry name" value="Probable disease resistance protein At1g61300"/>
    <property type="match status" value="1"/>
</dbReference>
<evidence type="ECO:0000259" key="10">
    <source>
        <dbReference type="Pfam" id="PF23559"/>
    </source>
</evidence>
<evidence type="ECO:0000256" key="4">
    <source>
        <dbReference type="ARBA" id="ARBA00022614"/>
    </source>
</evidence>